<dbReference type="GO" id="GO:0000976">
    <property type="term" value="F:transcription cis-regulatory region binding"/>
    <property type="evidence" value="ECO:0007669"/>
    <property type="project" value="TreeGrafter"/>
</dbReference>
<dbReference type="EMBL" id="BARU01040139">
    <property type="protein sequence ID" value="GAH88361.1"/>
    <property type="molecule type" value="Genomic_DNA"/>
</dbReference>
<dbReference type="GO" id="GO:0005829">
    <property type="term" value="C:cytosol"/>
    <property type="evidence" value="ECO:0007669"/>
    <property type="project" value="TreeGrafter"/>
</dbReference>
<comment type="caution">
    <text evidence="7">The sequence shown here is derived from an EMBL/GenBank/DDBJ whole genome shotgun (WGS) entry which is preliminary data.</text>
</comment>
<organism evidence="7">
    <name type="scientific">marine sediment metagenome</name>
    <dbReference type="NCBI Taxonomy" id="412755"/>
    <lineage>
        <taxon>unclassified sequences</taxon>
        <taxon>metagenomes</taxon>
        <taxon>ecological metagenomes</taxon>
    </lineage>
</organism>
<dbReference type="SMART" id="SM00862">
    <property type="entry name" value="Trans_reg_C"/>
    <property type="match status" value="1"/>
</dbReference>
<dbReference type="InterPro" id="IPR039420">
    <property type="entry name" value="WalR-like"/>
</dbReference>
<evidence type="ECO:0000256" key="2">
    <source>
        <dbReference type="ARBA" id="ARBA00023015"/>
    </source>
</evidence>
<dbReference type="SUPFAM" id="SSF52172">
    <property type="entry name" value="CheY-like"/>
    <property type="match status" value="1"/>
</dbReference>
<evidence type="ECO:0000259" key="6">
    <source>
        <dbReference type="PROSITE" id="PS51755"/>
    </source>
</evidence>
<evidence type="ECO:0000256" key="1">
    <source>
        <dbReference type="ARBA" id="ARBA00022553"/>
    </source>
</evidence>
<dbReference type="Gene3D" id="1.10.10.10">
    <property type="entry name" value="Winged helix-like DNA-binding domain superfamily/Winged helix DNA-binding domain"/>
    <property type="match status" value="1"/>
</dbReference>
<dbReference type="InterPro" id="IPR001789">
    <property type="entry name" value="Sig_transdc_resp-reg_receiver"/>
</dbReference>
<keyword evidence="4" id="KW-0804">Transcription</keyword>
<dbReference type="Pfam" id="PF00072">
    <property type="entry name" value="Response_reg"/>
    <property type="match status" value="1"/>
</dbReference>
<evidence type="ECO:0000256" key="3">
    <source>
        <dbReference type="ARBA" id="ARBA00023125"/>
    </source>
</evidence>
<protein>
    <recommendedName>
        <fullName evidence="8">DNA-binding response regulator</fullName>
    </recommendedName>
</protein>
<keyword evidence="1" id="KW-0597">Phosphoprotein</keyword>
<dbReference type="GO" id="GO:0006355">
    <property type="term" value="P:regulation of DNA-templated transcription"/>
    <property type="evidence" value="ECO:0007669"/>
    <property type="project" value="InterPro"/>
</dbReference>
<evidence type="ECO:0000256" key="4">
    <source>
        <dbReference type="ARBA" id="ARBA00023163"/>
    </source>
</evidence>
<keyword evidence="3" id="KW-0238">DNA-binding</keyword>
<dbReference type="InterPro" id="IPR036388">
    <property type="entry name" value="WH-like_DNA-bd_sf"/>
</dbReference>
<keyword evidence="2" id="KW-0805">Transcription regulation</keyword>
<dbReference type="InterPro" id="IPR001867">
    <property type="entry name" value="OmpR/PhoB-type_DNA-bd"/>
</dbReference>
<dbReference type="CDD" id="cd00383">
    <property type="entry name" value="trans_reg_C"/>
    <property type="match status" value="1"/>
</dbReference>
<dbReference type="Pfam" id="PF00486">
    <property type="entry name" value="Trans_reg_C"/>
    <property type="match status" value="1"/>
</dbReference>
<evidence type="ECO:0008006" key="8">
    <source>
        <dbReference type="Google" id="ProtNLM"/>
    </source>
</evidence>
<dbReference type="InterPro" id="IPR011006">
    <property type="entry name" value="CheY-like_superfamily"/>
</dbReference>
<proteinExistence type="predicted"/>
<dbReference type="PROSITE" id="PS51755">
    <property type="entry name" value="OMPR_PHOB"/>
    <property type="match status" value="1"/>
</dbReference>
<sequence length="214" mass="23501">GSFVSQGMRQEGHVVSWARSGDQGLALLGQPGVDLAIVDVMLPGKDGLSITRAVREARSDTPIIVLSARADVDDRVRGLEAGADDYLTKPFSFAELLARVAALIRRASSRSAAAPTRLEVADLTLDLASRRVHRGAKRIELQAKELVLLEYLMRNAGRVLSKTMILQHVWDYAVDPQTNVVDVLVSRLRAKIDRDFPLKLVHTIRGVGYVLRAE</sequence>
<dbReference type="PANTHER" id="PTHR48111">
    <property type="entry name" value="REGULATOR OF RPOS"/>
    <property type="match status" value="1"/>
</dbReference>
<dbReference type="PROSITE" id="PS50110">
    <property type="entry name" value="RESPONSE_REGULATORY"/>
    <property type="match status" value="1"/>
</dbReference>
<name>X1J0X8_9ZZZZ</name>
<feature type="non-terminal residue" evidence="7">
    <location>
        <position position="1"/>
    </location>
</feature>
<gene>
    <name evidence="7" type="ORF">S03H2_62108</name>
</gene>
<dbReference type="Gene3D" id="3.40.50.2300">
    <property type="match status" value="1"/>
</dbReference>
<feature type="domain" description="Response regulatory" evidence="5">
    <location>
        <begin position="1"/>
        <end position="104"/>
    </location>
</feature>
<feature type="domain" description="OmpR/PhoB-type" evidence="6">
    <location>
        <begin position="115"/>
        <end position="213"/>
    </location>
</feature>
<dbReference type="Gene3D" id="6.10.250.690">
    <property type="match status" value="1"/>
</dbReference>
<accession>X1J0X8</accession>
<reference evidence="7" key="1">
    <citation type="journal article" date="2014" name="Front. Microbiol.">
        <title>High frequency of phylogenetically diverse reductive dehalogenase-homologous genes in deep subseafloor sedimentary metagenomes.</title>
        <authorList>
            <person name="Kawai M."/>
            <person name="Futagami T."/>
            <person name="Toyoda A."/>
            <person name="Takaki Y."/>
            <person name="Nishi S."/>
            <person name="Hori S."/>
            <person name="Arai W."/>
            <person name="Tsubouchi T."/>
            <person name="Morono Y."/>
            <person name="Uchiyama I."/>
            <person name="Ito T."/>
            <person name="Fujiyama A."/>
            <person name="Inagaki F."/>
            <person name="Takami H."/>
        </authorList>
    </citation>
    <scope>NUCLEOTIDE SEQUENCE</scope>
    <source>
        <strain evidence="7">Expedition CK06-06</strain>
    </source>
</reference>
<dbReference type="SMART" id="SM00448">
    <property type="entry name" value="REC"/>
    <property type="match status" value="1"/>
</dbReference>
<evidence type="ECO:0000313" key="7">
    <source>
        <dbReference type="EMBL" id="GAH88361.1"/>
    </source>
</evidence>
<dbReference type="PANTHER" id="PTHR48111:SF76">
    <property type="entry name" value="TWO-COMPONENT RESPONSE REGULATOR"/>
    <property type="match status" value="1"/>
</dbReference>
<dbReference type="FunFam" id="1.10.10.10:FF:000005">
    <property type="entry name" value="Two-component system response regulator"/>
    <property type="match status" value="1"/>
</dbReference>
<dbReference type="AlphaFoldDB" id="X1J0X8"/>
<dbReference type="GO" id="GO:0032993">
    <property type="term" value="C:protein-DNA complex"/>
    <property type="evidence" value="ECO:0007669"/>
    <property type="project" value="TreeGrafter"/>
</dbReference>
<evidence type="ECO:0000259" key="5">
    <source>
        <dbReference type="PROSITE" id="PS50110"/>
    </source>
</evidence>
<dbReference type="GO" id="GO:0000156">
    <property type="term" value="F:phosphorelay response regulator activity"/>
    <property type="evidence" value="ECO:0007669"/>
    <property type="project" value="TreeGrafter"/>
</dbReference>